<name>A0A1X7AJE1_9GAMM</name>
<feature type="domain" description="Sulfatase N-terminal" evidence="10">
    <location>
        <begin position="308"/>
        <end position="587"/>
    </location>
</feature>
<evidence type="ECO:0000313" key="12">
    <source>
        <dbReference type="Proteomes" id="UP000196573"/>
    </source>
</evidence>
<evidence type="ECO:0000256" key="3">
    <source>
        <dbReference type="ARBA" id="ARBA00022692"/>
    </source>
</evidence>
<dbReference type="InterPro" id="IPR017850">
    <property type="entry name" value="Alkaline_phosphatase_core_sf"/>
</dbReference>
<keyword evidence="4 9" id="KW-1133">Transmembrane helix</keyword>
<keyword evidence="5 9" id="KW-0472">Membrane</keyword>
<keyword evidence="2" id="KW-1003">Cell membrane</keyword>
<keyword evidence="7" id="KW-0464">Manganese</keyword>
<evidence type="ECO:0000256" key="7">
    <source>
        <dbReference type="PIRSR" id="PIRSR005091-2"/>
    </source>
</evidence>
<dbReference type="SUPFAM" id="SSF53649">
    <property type="entry name" value="Alkaline phosphatase-like"/>
    <property type="match status" value="1"/>
</dbReference>
<evidence type="ECO:0000256" key="5">
    <source>
        <dbReference type="ARBA" id="ARBA00023136"/>
    </source>
</evidence>
<gene>
    <name evidence="11" type="primary">ltaS</name>
    <name evidence="11" type="ORF">EHSB41UT_01967</name>
</gene>
<dbReference type="Gene3D" id="3.40.720.10">
    <property type="entry name" value="Alkaline Phosphatase, subunit A"/>
    <property type="match status" value="1"/>
</dbReference>
<feature type="binding site" evidence="8">
    <location>
        <position position="355"/>
    </location>
    <ligand>
        <name>Mn(2+)</name>
        <dbReference type="ChEBI" id="CHEBI:29035"/>
    </ligand>
</feature>
<sequence length="692" mass="77764">MSYNDYLAITPDRMKRYSLKSDLMFMVCSFLSLMALSSLARLLLFYWNSELATHAPGSEIAMGFWVGLRFDLIICSATILPMAFGLLFPRGLSARSFWVAWLMILSGIMILVALVEPVFYDEFHTRLNSIAVQYLNEDPATVISMIINGTPFFTLLIVWAVCLAVMFTVYTWLDKCFREPEYASGVKAWWPRVPAFIVVMFLLAVGFRGGTIRSGAPLRWGDAVHSQSPFANHLALNGVYTFIKAIERLGDKKDSNTVWLTAMENQAALDITRQMILQPEDKLLDPRSLALYRETTPKERLLPDNVTNVVYILMESFSSRFIGAEGDTNNITPYFDALTEEGLLFTRAFSNGTHTHQGMFATFACFPNTPGNEYLMQSEEGHTHFSGYPAVMSDLGYESNAYVYNGAFNWDNQLGFFGNQGITHFVGRDEMKNPKFIDPTWGVSDEDMFNRALEELDALNNKGKPFFAMLQSLSNHMPYAVPEQLEIEPVTSMGSRNERMTAMRYSDWALGEFFKDAKQKPWYNNTLFVLVGDHGFSVNDMVTPVDLLRHHVPVLMIAPGLREAVGATNNKVMSQLDVVPTATSLFGKPFAQHCWGRNILALPENDPGFAIVKPSGNDPLVAFIKGDKVLVKQPELNPELFRYQLGPQPSAQELNEPSVLADMYEQLSAFLQTAMRSLNNKSVGDKPGLEDL</sequence>
<proteinExistence type="predicted"/>
<evidence type="ECO:0000256" key="8">
    <source>
        <dbReference type="PIRSR" id="PIRSR005091-3"/>
    </source>
</evidence>
<dbReference type="GO" id="GO:0005886">
    <property type="term" value="C:plasma membrane"/>
    <property type="evidence" value="ECO:0007669"/>
    <property type="project" value="UniProtKB-SubCell"/>
</dbReference>
<evidence type="ECO:0000256" key="2">
    <source>
        <dbReference type="ARBA" id="ARBA00022475"/>
    </source>
</evidence>
<evidence type="ECO:0000259" key="10">
    <source>
        <dbReference type="Pfam" id="PF00884"/>
    </source>
</evidence>
<feature type="transmembrane region" description="Helical" evidence="9">
    <location>
        <begin position="193"/>
        <end position="210"/>
    </location>
</feature>
<dbReference type="Proteomes" id="UP000196573">
    <property type="component" value="Unassembled WGS sequence"/>
</dbReference>
<evidence type="ECO:0000256" key="6">
    <source>
        <dbReference type="PIRSR" id="PIRSR005091-1"/>
    </source>
</evidence>
<keyword evidence="3 9" id="KW-0812">Transmembrane</keyword>
<comment type="subcellular location">
    <subcellularLocation>
        <location evidence="1">Cell membrane</location>
        <topology evidence="1">Multi-pass membrane protein</topology>
    </subcellularLocation>
</comment>
<feature type="binding site" evidence="7">
    <location>
        <position position="476"/>
    </location>
    <ligand>
        <name>substrate</name>
    </ligand>
</feature>
<feature type="binding site" evidence="8">
    <location>
        <position position="315"/>
    </location>
    <ligand>
        <name>Mn(2+)</name>
        <dbReference type="ChEBI" id="CHEBI:29035"/>
    </ligand>
</feature>
<dbReference type="GO" id="GO:0046872">
    <property type="term" value="F:metal ion binding"/>
    <property type="evidence" value="ECO:0007669"/>
    <property type="project" value="UniProtKB-KW"/>
</dbReference>
<feature type="transmembrane region" description="Helical" evidence="9">
    <location>
        <begin position="100"/>
        <end position="120"/>
    </location>
</feature>
<accession>A0A1X7AJE1</accession>
<dbReference type="InterPro" id="IPR012160">
    <property type="entry name" value="LtaS-like"/>
</dbReference>
<organism evidence="11 12">
    <name type="scientific">Parendozoicomonas haliclonae</name>
    <dbReference type="NCBI Taxonomy" id="1960125"/>
    <lineage>
        <taxon>Bacteria</taxon>
        <taxon>Pseudomonadati</taxon>
        <taxon>Pseudomonadota</taxon>
        <taxon>Gammaproteobacteria</taxon>
        <taxon>Oceanospirillales</taxon>
        <taxon>Endozoicomonadaceae</taxon>
        <taxon>Parendozoicomonas</taxon>
    </lineage>
</organism>
<dbReference type="Pfam" id="PF00884">
    <property type="entry name" value="Sulfatase"/>
    <property type="match status" value="1"/>
</dbReference>
<evidence type="ECO:0000256" key="4">
    <source>
        <dbReference type="ARBA" id="ARBA00022989"/>
    </source>
</evidence>
<keyword evidence="7" id="KW-0479">Metal-binding</keyword>
<feature type="binding site" evidence="8">
    <location>
        <position position="534"/>
    </location>
    <ligand>
        <name>Mn(2+)</name>
        <dbReference type="ChEBI" id="CHEBI:29035"/>
    </ligand>
</feature>
<protein>
    <submittedName>
        <fullName evidence="11">Lipoteichoic acid synthase</fullName>
    </submittedName>
</protein>
<keyword evidence="12" id="KW-1185">Reference proteome</keyword>
<feature type="transmembrane region" description="Helical" evidence="9">
    <location>
        <begin position="67"/>
        <end position="88"/>
    </location>
</feature>
<dbReference type="Gene3D" id="3.30.1120.80">
    <property type="match status" value="1"/>
</dbReference>
<feature type="transmembrane region" description="Helical" evidence="9">
    <location>
        <begin position="152"/>
        <end position="173"/>
    </location>
</feature>
<feature type="binding site" evidence="8">
    <location>
        <position position="533"/>
    </location>
    <ligand>
        <name>Mn(2+)</name>
        <dbReference type="ChEBI" id="CHEBI:29035"/>
    </ligand>
</feature>
<evidence type="ECO:0000256" key="1">
    <source>
        <dbReference type="ARBA" id="ARBA00004651"/>
    </source>
</evidence>
<dbReference type="PIRSF" id="PIRSF005091">
    <property type="entry name" value="Mmb_sulf_HI1246"/>
    <property type="match status" value="1"/>
</dbReference>
<feature type="active site" evidence="6">
    <location>
        <position position="355"/>
    </location>
</feature>
<dbReference type="InterPro" id="IPR050448">
    <property type="entry name" value="OpgB/LTA_synthase_biosynth"/>
</dbReference>
<dbReference type="PANTHER" id="PTHR47371">
    <property type="entry name" value="LIPOTEICHOIC ACID SYNTHASE"/>
    <property type="match status" value="1"/>
</dbReference>
<reference evidence="11 12" key="1">
    <citation type="submission" date="2017-03" db="EMBL/GenBank/DDBJ databases">
        <authorList>
            <person name="Afonso C.L."/>
            <person name="Miller P.J."/>
            <person name="Scott M.A."/>
            <person name="Spackman E."/>
            <person name="Goraichik I."/>
            <person name="Dimitrov K.M."/>
            <person name="Suarez D.L."/>
            <person name="Swayne D.E."/>
        </authorList>
    </citation>
    <scope>NUCLEOTIDE SEQUENCE [LARGE SCALE GENOMIC DNA]</scope>
    <source>
        <strain evidence="11">SB41UT1</strain>
    </source>
</reference>
<evidence type="ECO:0000256" key="9">
    <source>
        <dbReference type="SAM" id="Phobius"/>
    </source>
</evidence>
<dbReference type="EMBL" id="FWPT01000004">
    <property type="protein sequence ID" value="SMA45631.1"/>
    <property type="molecule type" value="Genomic_DNA"/>
</dbReference>
<evidence type="ECO:0000313" key="11">
    <source>
        <dbReference type="EMBL" id="SMA45631.1"/>
    </source>
</evidence>
<dbReference type="AlphaFoldDB" id="A0A1X7AJE1"/>
<feature type="transmembrane region" description="Helical" evidence="9">
    <location>
        <begin position="23"/>
        <end position="47"/>
    </location>
</feature>
<dbReference type="CDD" id="cd16015">
    <property type="entry name" value="LTA_synthase"/>
    <property type="match status" value="1"/>
</dbReference>
<dbReference type="InterPro" id="IPR000917">
    <property type="entry name" value="Sulfatase_N"/>
</dbReference>
<dbReference type="PANTHER" id="PTHR47371:SF3">
    <property type="entry name" value="PHOSPHOGLYCEROL TRANSFERASE I"/>
    <property type="match status" value="1"/>
</dbReference>